<evidence type="ECO:0000313" key="5">
    <source>
        <dbReference type="EMBL" id="MFC7279399.1"/>
    </source>
</evidence>
<dbReference type="InterPro" id="IPR001633">
    <property type="entry name" value="EAL_dom"/>
</dbReference>
<dbReference type="Gene3D" id="3.20.20.450">
    <property type="entry name" value="EAL domain"/>
    <property type="match status" value="1"/>
</dbReference>
<protein>
    <submittedName>
        <fullName evidence="5">Bifunctional diguanylate cyclase/phosphodiesterase</fullName>
    </submittedName>
</protein>
<keyword evidence="2" id="KW-0812">Transmembrane</keyword>
<keyword evidence="2" id="KW-0472">Membrane</keyword>
<dbReference type="InterPro" id="IPR000160">
    <property type="entry name" value="GGDEF_dom"/>
</dbReference>
<dbReference type="EMBL" id="JBHTBJ010000050">
    <property type="protein sequence ID" value="MFC7279399.1"/>
    <property type="molecule type" value="Genomic_DNA"/>
</dbReference>
<keyword evidence="2" id="KW-1133">Transmembrane helix</keyword>
<evidence type="ECO:0000259" key="4">
    <source>
        <dbReference type="PROSITE" id="PS50887"/>
    </source>
</evidence>
<feature type="transmembrane region" description="Helical" evidence="2">
    <location>
        <begin position="92"/>
        <end position="109"/>
    </location>
</feature>
<evidence type="ECO:0000256" key="1">
    <source>
        <dbReference type="SAM" id="MobiDB-lite"/>
    </source>
</evidence>
<dbReference type="NCBIfam" id="TIGR00254">
    <property type="entry name" value="GGDEF"/>
    <property type="match status" value="1"/>
</dbReference>
<name>A0ABW2I3N1_9ACTN</name>
<dbReference type="PANTHER" id="PTHR44757">
    <property type="entry name" value="DIGUANYLATE CYCLASE DGCP"/>
    <property type="match status" value="1"/>
</dbReference>
<dbReference type="InterPro" id="IPR029787">
    <property type="entry name" value="Nucleotide_cyclase"/>
</dbReference>
<dbReference type="RefSeq" id="WP_378976691.1">
    <property type="nucleotide sequence ID" value="NZ_JBHTBJ010000050.1"/>
</dbReference>
<keyword evidence="6" id="KW-1185">Reference proteome</keyword>
<dbReference type="InterPro" id="IPR052155">
    <property type="entry name" value="Biofilm_reg_signaling"/>
</dbReference>
<reference evidence="6" key="1">
    <citation type="journal article" date="2019" name="Int. J. Syst. Evol. Microbiol.">
        <title>The Global Catalogue of Microorganisms (GCM) 10K type strain sequencing project: providing services to taxonomists for standard genome sequencing and annotation.</title>
        <authorList>
            <consortium name="The Broad Institute Genomics Platform"/>
            <consortium name="The Broad Institute Genome Sequencing Center for Infectious Disease"/>
            <person name="Wu L."/>
            <person name="Ma J."/>
        </authorList>
    </citation>
    <scope>NUCLEOTIDE SEQUENCE [LARGE SCALE GENOMIC DNA]</scope>
    <source>
        <strain evidence="6">XZYJT-10</strain>
    </source>
</reference>
<dbReference type="Pfam" id="PF00990">
    <property type="entry name" value="GGDEF"/>
    <property type="match status" value="1"/>
</dbReference>
<evidence type="ECO:0000259" key="3">
    <source>
        <dbReference type="PROSITE" id="PS50883"/>
    </source>
</evidence>
<dbReference type="InterPro" id="IPR043128">
    <property type="entry name" value="Rev_trsase/Diguanyl_cyclase"/>
</dbReference>
<accession>A0ABW2I3N1</accession>
<dbReference type="CDD" id="cd01949">
    <property type="entry name" value="GGDEF"/>
    <property type="match status" value="1"/>
</dbReference>
<dbReference type="CDD" id="cd01948">
    <property type="entry name" value="EAL"/>
    <property type="match status" value="1"/>
</dbReference>
<dbReference type="InterPro" id="IPR035919">
    <property type="entry name" value="EAL_sf"/>
</dbReference>
<dbReference type="SMART" id="SM00052">
    <property type="entry name" value="EAL"/>
    <property type="match status" value="1"/>
</dbReference>
<feature type="transmembrane region" description="Helical" evidence="2">
    <location>
        <begin position="68"/>
        <end position="86"/>
    </location>
</feature>
<dbReference type="Pfam" id="PF00563">
    <property type="entry name" value="EAL"/>
    <property type="match status" value="1"/>
</dbReference>
<organism evidence="5 6">
    <name type="scientific">Paractinoplanes rhizophilus</name>
    <dbReference type="NCBI Taxonomy" id="1416877"/>
    <lineage>
        <taxon>Bacteria</taxon>
        <taxon>Bacillati</taxon>
        <taxon>Actinomycetota</taxon>
        <taxon>Actinomycetes</taxon>
        <taxon>Micromonosporales</taxon>
        <taxon>Micromonosporaceae</taxon>
        <taxon>Paractinoplanes</taxon>
    </lineage>
</organism>
<sequence>MSSSKALDRVRRIIDAAMVFASFLVPAWPLVFARLHADHRGPLAWLLPVGVLAAVSVVIARLADRWPLARYALVSAAIVVAALINASDRNTLTWLIIAVAGTVLVRQLLGARTNQGLMRDLTRQRAQLARQAFRDPLTGLGNRALFMDHARDALADADDTMTAVIMLDLDGFKGINDTYGHAAGDQLLRVVAERLNASVRTNDTVSRLGGDEFVVLLPRLTDDQIADTVAERILHDLLQPLEAGDVVLTIRASAGIAFTRGAGSDVDALLREADAALYQAKDDGKGVARRFDPARFAQAEQRRHDEDDLRRAVAEQQFEVHYQPIVDLDGEQTVGVEALVRWRHPARGLLPPAAFLDLAEDIGLMPELGIWVLERACEQAVEWQRDHAGFELNVNLSASQLGSPHLIDDIRAVLARTGIPPRLLVLELTESVALTDLAESARVLGSLKTLGVRIALDDFGTGFSSLSHLGALPVDVVKIDRSFVQAMPESATGASVAEAVLQIARTFGLSPVAEGVEDASQAERLRGLECAHAQGYHFAKPMPAPEVTALLGDQSGGKSTSVSSRSPAATRASSGWPSP</sequence>
<feature type="compositionally biased region" description="Low complexity" evidence="1">
    <location>
        <begin position="556"/>
        <end position="579"/>
    </location>
</feature>
<feature type="domain" description="EAL" evidence="3">
    <location>
        <begin position="302"/>
        <end position="555"/>
    </location>
</feature>
<evidence type="ECO:0000256" key="2">
    <source>
        <dbReference type="SAM" id="Phobius"/>
    </source>
</evidence>
<dbReference type="Gene3D" id="3.30.70.270">
    <property type="match status" value="1"/>
</dbReference>
<dbReference type="PANTHER" id="PTHR44757:SF2">
    <property type="entry name" value="BIOFILM ARCHITECTURE MAINTENANCE PROTEIN MBAA"/>
    <property type="match status" value="1"/>
</dbReference>
<feature type="domain" description="GGDEF" evidence="4">
    <location>
        <begin position="160"/>
        <end position="293"/>
    </location>
</feature>
<dbReference type="PROSITE" id="PS50883">
    <property type="entry name" value="EAL"/>
    <property type="match status" value="1"/>
</dbReference>
<feature type="region of interest" description="Disordered" evidence="1">
    <location>
        <begin position="547"/>
        <end position="579"/>
    </location>
</feature>
<proteinExistence type="predicted"/>
<feature type="transmembrane region" description="Helical" evidence="2">
    <location>
        <begin position="43"/>
        <end position="63"/>
    </location>
</feature>
<comment type="caution">
    <text evidence="5">The sequence shown here is derived from an EMBL/GenBank/DDBJ whole genome shotgun (WGS) entry which is preliminary data.</text>
</comment>
<evidence type="ECO:0000313" key="6">
    <source>
        <dbReference type="Proteomes" id="UP001596548"/>
    </source>
</evidence>
<dbReference type="PROSITE" id="PS50887">
    <property type="entry name" value="GGDEF"/>
    <property type="match status" value="1"/>
</dbReference>
<feature type="transmembrane region" description="Helical" evidence="2">
    <location>
        <begin position="12"/>
        <end position="31"/>
    </location>
</feature>
<gene>
    <name evidence="5" type="ORF">ACFQS1_36005</name>
</gene>
<dbReference type="SMART" id="SM00267">
    <property type="entry name" value="GGDEF"/>
    <property type="match status" value="1"/>
</dbReference>
<dbReference type="Proteomes" id="UP001596548">
    <property type="component" value="Unassembled WGS sequence"/>
</dbReference>
<dbReference type="SUPFAM" id="SSF141868">
    <property type="entry name" value="EAL domain-like"/>
    <property type="match status" value="1"/>
</dbReference>
<dbReference type="SUPFAM" id="SSF55073">
    <property type="entry name" value="Nucleotide cyclase"/>
    <property type="match status" value="1"/>
</dbReference>